<protein>
    <submittedName>
        <fullName evidence="1">Uncharacterized protein</fullName>
    </submittedName>
</protein>
<accession>A0A8S5U652</accession>
<dbReference type="EMBL" id="BK016017">
    <property type="protein sequence ID" value="DAF89870.1"/>
    <property type="molecule type" value="Genomic_DNA"/>
</dbReference>
<name>A0A8S5U652_9CAUD</name>
<sequence>MNYSPLIEVRASWSIYLTVQVYPSYKDRSNLSNYLIFYLHS</sequence>
<evidence type="ECO:0000313" key="1">
    <source>
        <dbReference type="EMBL" id="DAF89870.1"/>
    </source>
</evidence>
<organism evidence="1">
    <name type="scientific">Siphoviridae sp. cteLh2</name>
    <dbReference type="NCBI Taxonomy" id="2825590"/>
    <lineage>
        <taxon>Viruses</taxon>
        <taxon>Duplodnaviria</taxon>
        <taxon>Heunggongvirae</taxon>
        <taxon>Uroviricota</taxon>
        <taxon>Caudoviricetes</taxon>
    </lineage>
</organism>
<reference evidence="1" key="1">
    <citation type="journal article" date="2021" name="Proc. Natl. Acad. Sci. U.S.A.">
        <title>A Catalog of Tens of Thousands of Viruses from Human Metagenomes Reveals Hidden Associations with Chronic Diseases.</title>
        <authorList>
            <person name="Tisza M.J."/>
            <person name="Buck C.B."/>
        </authorList>
    </citation>
    <scope>NUCLEOTIDE SEQUENCE</scope>
    <source>
        <strain evidence="1">CteLh2</strain>
    </source>
</reference>
<proteinExistence type="predicted"/>